<dbReference type="MEROPS" id="S51.003"/>
<evidence type="ECO:0000256" key="1">
    <source>
        <dbReference type="ARBA" id="ARBA00001092"/>
    </source>
</evidence>
<dbReference type="Gene3D" id="3.40.50.880">
    <property type="match status" value="1"/>
</dbReference>
<evidence type="ECO:0000256" key="6">
    <source>
        <dbReference type="ARBA" id="ARBA00022670"/>
    </source>
</evidence>
<name>G8TW92_SULAD</name>
<dbReference type="Pfam" id="PF03575">
    <property type="entry name" value="Peptidase_S51"/>
    <property type="match status" value="1"/>
</dbReference>
<dbReference type="Proteomes" id="UP000005439">
    <property type="component" value="Chromosome"/>
</dbReference>
<dbReference type="SUPFAM" id="SSF52317">
    <property type="entry name" value="Class I glutamine amidotransferase-like"/>
    <property type="match status" value="1"/>
</dbReference>
<evidence type="ECO:0000256" key="3">
    <source>
        <dbReference type="ARBA" id="ARBA00006534"/>
    </source>
</evidence>
<dbReference type="InterPro" id="IPR005320">
    <property type="entry name" value="Peptidase_S51"/>
</dbReference>
<evidence type="ECO:0000256" key="9">
    <source>
        <dbReference type="PIRSR" id="PIRSR032067-1"/>
    </source>
</evidence>
<organism evidence="10 11">
    <name type="scientific">Sulfobacillus acidophilus (strain ATCC 700253 / DSM 10332 / NAL)</name>
    <dbReference type="NCBI Taxonomy" id="679936"/>
    <lineage>
        <taxon>Bacteria</taxon>
        <taxon>Bacillati</taxon>
        <taxon>Bacillota</taxon>
        <taxon>Clostridia</taxon>
        <taxon>Eubacteriales</taxon>
        <taxon>Clostridiales Family XVII. Incertae Sedis</taxon>
        <taxon>Sulfobacillus</taxon>
    </lineage>
</organism>
<dbReference type="GO" id="GO:0008241">
    <property type="term" value="F:peptidyl-dipeptidase activity"/>
    <property type="evidence" value="ECO:0007669"/>
    <property type="project" value="UniProtKB-EC"/>
</dbReference>
<dbReference type="PANTHER" id="PTHR36175">
    <property type="entry name" value="CYANOPHYCINASE"/>
    <property type="match status" value="1"/>
</dbReference>
<protein>
    <recommendedName>
        <fullName evidence="5">Cyanophycinase</fullName>
        <ecNumber evidence="4">3.4.15.6</ecNumber>
    </recommendedName>
</protein>
<keyword evidence="6" id="KW-0645">Protease</keyword>
<dbReference type="PANTHER" id="PTHR36175:SF1">
    <property type="entry name" value="CYANOPHYCINASE"/>
    <property type="match status" value="1"/>
</dbReference>
<comment type="similarity">
    <text evidence="3">Belongs to the peptidase S51 family.</text>
</comment>
<reference evidence="11" key="1">
    <citation type="submission" date="2011-12" db="EMBL/GenBank/DDBJ databases">
        <title>The complete genome of chromosome of Sulfobacillus acidophilus DSM 10332.</title>
        <authorList>
            <person name="Lucas S."/>
            <person name="Han J."/>
            <person name="Lapidus A."/>
            <person name="Bruce D."/>
            <person name="Goodwin L."/>
            <person name="Pitluck S."/>
            <person name="Peters L."/>
            <person name="Kyrpides N."/>
            <person name="Mavromatis K."/>
            <person name="Ivanova N."/>
            <person name="Mikhailova N."/>
            <person name="Chertkov O."/>
            <person name="Saunders E."/>
            <person name="Detter J.C."/>
            <person name="Tapia R."/>
            <person name="Han C."/>
            <person name="Land M."/>
            <person name="Hauser L."/>
            <person name="Markowitz V."/>
            <person name="Cheng J.-F."/>
            <person name="Hugenholtz P."/>
            <person name="Woyke T."/>
            <person name="Wu D."/>
            <person name="Pukall R."/>
            <person name="Gehrich-Schroeter G."/>
            <person name="Schneider S."/>
            <person name="Klenk H.-P."/>
            <person name="Eisen J.A."/>
        </authorList>
    </citation>
    <scope>NUCLEOTIDE SEQUENCE [LARGE SCALE GENOMIC DNA]</scope>
    <source>
        <strain evidence="11">ATCC 700253 / DSM 10332 / NAL</strain>
    </source>
</reference>
<gene>
    <name evidence="10" type="ordered locus">Sulac_0162</name>
</gene>
<evidence type="ECO:0000256" key="5">
    <source>
        <dbReference type="ARBA" id="ARBA00015719"/>
    </source>
</evidence>
<evidence type="ECO:0000256" key="4">
    <source>
        <dbReference type="ARBA" id="ARBA00013115"/>
    </source>
</evidence>
<accession>G8TW92</accession>
<dbReference type="STRING" id="679936.Sulac_0162"/>
<dbReference type="PIRSF" id="PIRSF032067">
    <property type="entry name" value="Cyanophycinase"/>
    <property type="match status" value="1"/>
</dbReference>
<keyword evidence="7 10" id="KW-0378">Hydrolase</keyword>
<proteinExistence type="inferred from homology"/>
<evidence type="ECO:0000313" key="10">
    <source>
        <dbReference type="EMBL" id="AEW03735.1"/>
    </source>
</evidence>
<dbReference type="HOGENOM" id="CLU_053928_0_0_9"/>
<reference evidence="10 11" key="2">
    <citation type="journal article" date="2012" name="Stand. Genomic Sci.">
        <title>Complete genome sequence of the moderately thermophilic mineral-sulfide-oxidizing firmicute Sulfobacillus acidophilus type strain (NAL(T)).</title>
        <authorList>
            <person name="Anderson I."/>
            <person name="Chertkov O."/>
            <person name="Chen A."/>
            <person name="Saunders E."/>
            <person name="Lapidus A."/>
            <person name="Nolan M."/>
            <person name="Lucas S."/>
            <person name="Hammon N."/>
            <person name="Deshpande S."/>
            <person name="Cheng J.F."/>
            <person name="Han C."/>
            <person name="Tapia R."/>
            <person name="Goodwin L.A."/>
            <person name="Pitluck S."/>
            <person name="Liolios K."/>
            <person name="Pagani I."/>
            <person name="Ivanova N."/>
            <person name="Mikhailova N."/>
            <person name="Pati A."/>
            <person name="Palaniappan K."/>
            <person name="Land M."/>
            <person name="Pan C."/>
            <person name="Rohde M."/>
            <person name="Pukall R."/>
            <person name="Goker M."/>
            <person name="Detter J.C."/>
            <person name="Woyke T."/>
            <person name="Bristow J."/>
            <person name="Eisen J.A."/>
            <person name="Markowitz V."/>
            <person name="Hugenholtz P."/>
            <person name="Kyrpides N.C."/>
            <person name="Klenk H.P."/>
            <person name="Mavromatis K."/>
        </authorList>
    </citation>
    <scope>NUCLEOTIDE SEQUENCE [LARGE SCALE GENOMIC DNA]</scope>
    <source>
        <strain evidence="11">ATCC 700253 / DSM 10332 / NAL</strain>
    </source>
</reference>
<dbReference type="PATRIC" id="fig|679936.5.peg.167"/>
<comment type="catalytic activity">
    <reaction evidence="1">
        <text>[L-4-(L-arginin-2-N-yl)aspartate](n) + H2O = [L-4-(L-arginin-2-N-yl)aspartate](n-1) + L-4-(L-arginin-2-N-yl)aspartate</text>
        <dbReference type="Rhea" id="RHEA:12845"/>
        <dbReference type="Rhea" id="RHEA-COMP:13728"/>
        <dbReference type="Rhea" id="RHEA-COMP:13734"/>
        <dbReference type="ChEBI" id="CHEBI:15377"/>
        <dbReference type="ChEBI" id="CHEBI:137986"/>
        <dbReference type="ChEBI" id="CHEBI:137991"/>
        <dbReference type="EC" id="3.4.15.6"/>
    </reaction>
</comment>
<dbReference type="EMBL" id="CP003179">
    <property type="protein sequence ID" value="AEW03735.1"/>
    <property type="molecule type" value="Genomic_DNA"/>
</dbReference>
<keyword evidence="11" id="KW-1185">Reference proteome</keyword>
<dbReference type="InterPro" id="IPR029062">
    <property type="entry name" value="Class_I_gatase-like"/>
</dbReference>
<dbReference type="GO" id="GO:0004180">
    <property type="term" value="F:carboxypeptidase activity"/>
    <property type="evidence" value="ECO:0007669"/>
    <property type="project" value="UniProtKB-KW"/>
</dbReference>
<dbReference type="GO" id="GO:0008236">
    <property type="term" value="F:serine-type peptidase activity"/>
    <property type="evidence" value="ECO:0007669"/>
    <property type="project" value="UniProtKB-KW"/>
</dbReference>
<dbReference type="AlphaFoldDB" id="G8TW92"/>
<dbReference type="EC" id="3.4.15.6" evidence="4"/>
<feature type="active site" description="Charge relay system" evidence="9">
    <location>
        <position position="146"/>
    </location>
</feature>
<comment type="function">
    <text evidence="2">Exopeptidase that catalyzes the hydrolytic cleavage of multi-L-arginyl-poly-L-aspartic acid (cyanophycin; a water-insoluble reserve polymer) into aspartate-arginine dipeptides.</text>
</comment>
<evidence type="ECO:0000256" key="7">
    <source>
        <dbReference type="ARBA" id="ARBA00022801"/>
    </source>
</evidence>
<keyword evidence="10" id="KW-0121">Carboxypeptidase</keyword>
<dbReference type="CDD" id="cd03145">
    <property type="entry name" value="GAT1_cyanophycinase"/>
    <property type="match status" value="1"/>
</dbReference>
<evidence type="ECO:0000256" key="2">
    <source>
        <dbReference type="ARBA" id="ARBA00002039"/>
    </source>
</evidence>
<keyword evidence="8" id="KW-0720">Serine protease</keyword>
<dbReference type="KEGG" id="sap:Sulac_0162"/>
<feature type="active site" description="Charge relay system" evidence="9">
    <location>
        <position position="188"/>
    </location>
</feature>
<evidence type="ECO:0000313" key="11">
    <source>
        <dbReference type="Proteomes" id="UP000005439"/>
    </source>
</evidence>
<dbReference type="GO" id="GO:0006508">
    <property type="term" value="P:proteolysis"/>
    <property type="evidence" value="ECO:0007669"/>
    <property type="project" value="UniProtKB-KW"/>
</dbReference>
<dbReference type="NCBIfam" id="TIGR02069">
    <property type="entry name" value="cyanophycinase"/>
    <property type="match status" value="1"/>
</dbReference>
<dbReference type="InterPro" id="IPR011811">
    <property type="entry name" value="Peptidase_S51_cyanophycinase"/>
</dbReference>
<sequence>MHAPRSFLHDLGQGGLAISGPLFIIGGNEDKKGPRRILKRIAALVRQSERGGGLGIITTASLEERQAYETYRAVFYELGVHTVEHLPVSTRLKASEETVVNRIRPLSLVFFSGGDQLRITSLLGGTLLHRTLLEEHRRGLAIAGTSAGASMMSDTMIVAGDAETMPTRNTVEMAPGMGFWPGAVIDQHFSQRGRIGRLVSALAQNPGILGVGLDEDTAIEVRLDEARLLVHGSRTVTILDGREVTETNASESSPGQPLALTSVRLHVLPDGYGFDLTRRLPLSAEDPTWSREDIIRGDSIHPLLSRP</sequence>
<feature type="active site" description="Charge relay system" evidence="9">
    <location>
        <position position="215"/>
    </location>
</feature>
<evidence type="ECO:0000256" key="8">
    <source>
        <dbReference type="ARBA" id="ARBA00022825"/>
    </source>
</evidence>